<dbReference type="InterPro" id="IPR011990">
    <property type="entry name" value="TPR-like_helical_dom_sf"/>
</dbReference>
<dbReference type="Proteomes" id="UP001432099">
    <property type="component" value="Chromosome"/>
</dbReference>
<sequence>MKICVYAICKDEAQFVSRWVDSMSEADEIYVLDTGSTDQTVALLKERGVIVEQKVITPWRFDVARNESLKLVPEDCDVCVCTDLDEVLEPGWRQVIEKLWKKGVTRGHYRYTWSFNEDGTEGSVFDYDKIHTRHHYRWTHPVHEVLEYLGEGMERVVYLTGIQLNHYPDRTKSRGQYLPLLELSVKENPNDDRNVHYLGREYFYYNRYDEAITTLKRHLSLPTATWDAERAASMRYIAKSYAALKEPEMAKTWFFKAIKEAPYLREGYIQLALQFYKESDWFGVAYAVENALKIKERPLSYITDPSSWDATPYDLGAISQYYLGNYEQALIYAQLALNCAPQNKRLKSNYELIAKALK</sequence>
<organism evidence="2 3">
    <name type="scientific">Turicibacter faecis</name>
    <dbReference type="NCBI Taxonomy" id="2963365"/>
    <lineage>
        <taxon>Bacteria</taxon>
        <taxon>Bacillati</taxon>
        <taxon>Bacillota</taxon>
        <taxon>Erysipelotrichia</taxon>
        <taxon>Erysipelotrichales</taxon>
        <taxon>Turicibacteraceae</taxon>
        <taxon>Turicibacter</taxon>
    </lineage>
</organism>
<dbReference type="RefSeq" id="WP_161831054.1">
    <property type="nucleotide sequence ID" value="NZ_AP028127.1"/>
</dbReference>
<keyword evidence="3" id="KW-1185">Reference proteome</keyword>
<dbReference type="PANTHER" id="PTHR43630">
    <property type="entry name" value="POLY-BETA-1,6-N-ACETYL-D-GLUCOSAMINE SYNTHASE"/>
    <property type="match status" value="1"/>
</dbReference>
<evidence type="ECO:0000313" key="2">
    <source>
        <dbReference type="EMBL" id="BEH91663.1"/>
    </source>
</evidence>
<dbReference type="InterPro" id="IPR029044">
    <property type="entry name" value="Nucleotide-diphossugar_trans"/>
</dbReference>
<accession>A0ABN6ZIM2</accession>
<dbReference type="PANTHER" id="PTHR43630:SF2">
    <property type="entry name" value="GLYCOSYLTRANSFERASE"/>
    <property type="match status" value="1"/>
</dbReference>
<evidence type="ECO:0000259" key="1">
    <source>
        <dbReference type="Pfam" id="PF00535"/>
    </source>
</evidence>
<dbReference type="InterPro" id="IPR001173">
    <property type="entry name" value="Glyco_trans_2-like"/>
</dbReference>
<dbReference type="Gene3D" id="1.25.40.10">
    <property type="entry name" value="Tetratricopeptide repeat domain"/>
    <property type="match status" value="2"/>
</dbReference>
<protein>
    <recommendedName>
        <fullName evidence="1">Glycosyltransferase 2-like domain-containing protein</fullName>
    </recommendedName>
</protein>
<reference evidence="2" key="1">
    <citation type="journal article" date="2024" name="Int. J. Syst. Evol. Microbiol.">
        <title>Turicibacter faecis sp. nov., isolated from faeces of heart failure mouse model.</title>
        <authorList>
            <person name="Imamura Y."/>
            <person name="Motooka D."/>
            <person name="Nakajima Y."/>
            <person name="Ito S."/>
            <person name="Kitakaze M."/>
            <person name="Iida T."/>
            <person name="Nakamura S."/>
        </authorList>
    </citation>
    <scope>NUCLEOTIDE SEQUENCE</scope>
    <source>
        <strain evidence="2">TC023</strain>
    </source>
</reference>
<feature type="domain" description="Glycosyltransferase 2-like" evidence="1">
    <location>
        <begin position="8"/>
        <end position="102"/>
    </location>
</feature>
<dbReference type="Gene3D" id="3.90.550.10">
    <property type="entry name" value="Spore Coat Polysaccharide Biosynthesis Protein SpsA, Chain A"/>
    <property type="match status" value="1"/>
</dbReference>
<gene>
    <name evidence="2" type="ORF">T23_17650</name>
</gene>
<proteinExistence type="predicted"/>
<dbReference type="EMBL" id="AP028127">
    <property type="protein sequence ID" value="BEH91663.1"/>
    <property type="molecule type" value="Genomic_DNA"/>
</dbReference>
<dbReference type="SUPFAM" id="SSF53448">
    <property type="entry name" value="Nucleotide-diphospho-sugar transferases"/>
    <property type="match status" value="1"/>
</dbReference>
<dbReference type="SUPFAM" id="SSF48452">
    <property type="entry name" value="TPR-like"/>
    <property type="match status" value="1"/>
</dbReference>
<name>A0ABN6ZIM2_9FIRM</name>
<evidence type="ECO:0000313" key="3">
    <source>
        <dbReference type="Proteomes" id="UP001432099"/>
    </source>
</evidence>
<dbReference type="Pfam" id="PF00535">
    <property type="entry name" value="Glycos_transf_2"/>
    <property type="match status" value="1"/>
</dbReference>